<dbReference type="AlphaFoldDB" id="A0A238K8E3"/>
<feature type="signal peptide" evidence="2">
    <location>
        <begin position="1"/>
        <end position="23"/>
    </location>
</feature>
<evidence type="ECO:0000313" key="5">
    <source>
        <dbReference type="Proteomes" id="UP000207598"/>
    </source>
</evidence>
<dbReference type="EMBL" id="FXYF01000004">
    <property type="protein sequence ID" value="SMX39160.1"/>
    <property type="molecule type" value="Genomic_DNA"/>
</dbReference>
<feature type="chain" id="PRO_5012805425" evidence="2">
    <location>
        <begin position="24"/>
        <end position="258"/>
    </location>
</feature>
<gene>
    <name evidence="4" type="ORF">MAA8898_01910</name>
</gene>
<dbReference type="Gene3D" id="3.40.50.410">
    <property type="entry name" value="von Willebrand factor, type A domain"/>
    <property type="match status" value="1"/>
</dbReference>
<dbReference type="Pfam" id="PF13519">
    <property type="entry name" value="VWA_2"/>
    <property type="match status" value="1"/>
</dbReference>
<dbReference type="RefSeq" id="WP_094020728.1">
    <property type="nucleotide sequence ID" value="NZ_FXYF01000004.1"/>
</dbReference>
<organism evidence="4 5">
    <name type="scientific">Maliponia aquimaris</name>
    <dbReference type="NCBI Taxonomy" id="1673631"/>
    <lineage>
        <taxon>Bacteria</taxon>
        <taxon>Pseudomonadati</taxon>
        <taxon>Pseudomonadota</taxon>
        <taxon>Alphaproteobacteria</taxon>
        <taxon>Rhodobacterales</taxon>
        <taxon>Paracoccaceae</taxon>
        <taxon>Maliponia</taxon>
    </lineage>
</organism>
<evidence type="ECO:0000256" key="1">
    <source>
        <dbReference type="SAM" id="Phobius"/>
    </source>
</evidence>
<keyword evidence="2" id="KW-0732">Signal</keyword>
<feature type="domain" description="VWFA" evidence="3">
    <location>
        <begin position="27"/>
        <end position="205"/>
    </location>
</feature>
<sequence>MRLRNLATAAVASLGLMAGSASAANIDLAFLMDESGSVDAADYLAAMDSLADALDASIPVGGADTYTITVISFSGGASVDVGPTTINTAGDLAAVTTAIRNATYSGGGTSFAAAFTLLNNTVTTLGDASLINMMTDGFGGNPTVQRDALITSGWDSLSFEAVGSFTDIATMRDLAFDTAGTGLQPLYNSPAQITDPLNDAFVLEVSGFGPAFDAAIAAKVQKIVTPGPSVIPLPAGLPLILLGLGALGGLRLRSRKTA</sequence>
<dbReference type="PROSITE" id="PS50234">
    <property type="entry name" value="VWFA"/>
    <property type="match status" value="1"/>
</dbReference>
<dbReference type="OrthoDB" id="8335338at2"/>
<keyword evidence="1" id="KW-0812">Transmembrane</keyword>
<keyword evidence="1" id="KW-1133">Transmembrane helix</keyword>
<dbReference type="SMART" id="SM00327">
    <property type="entry name" value="VWA"/>
    <property type="match status" value="1"/>
</dbReference>
<dbReference type="InterPro" id="IPR036465">
    <property type="entry name" value="vWFA_dom_sf"/>
</dbReference>
<evidence type="ECO:0000313" key="4">
    <source>
        <dbReference type="EMBL" id="SMX39160.1"/>
    </source>
</evidence>
<protein>
    <submittedName>
        <fullName evidence="4">von Willebrand factor type A domain protein</fullName>
    </submittedName>
</protein>
<proteinExistence type="predicted"/>
<dbReference type="CDD" id="cd00198">
    <property type="entry name" value="vWFA"/>
    <property type="match status" value="1"/>
</dbReference>
<dbReference type="SUPFAM" id="SSF53300">
    <property type="entry name" value="vWA-like"/>
    <property type="match status" value="1"/>
</dbReference>
<feature type="transmembrane region" description="Helical" evidence="1">
    <location>
        <begin position="231"/>
        <end position="250"/>
    </location>
</feature>
<accession>A0A238K8E3</accession>
<dbReference type="Proteomes" id="UP000207598">
    <property type="component" value="Unassembled WGS sequence"/>
</dbReference>
<name>A0A238K8E3_9RHOB</name>
<evidence type="ECO:0000259" key="3">
    <source>
        <dbReference type="PROSITE" id="PS50234"/>
    </source>
</evidence>
<reference evidence="4 5" key="1">
    <citation type="submission" date="2017-05" db="EMBL/GenBank/DDBJ databases">
        <authorList>
            <person name="Song R."/>
            <person name="Chenine A.L."/>
            <person name="Ruprecht R.M."/>
        </authorList>
    </citation>
    <scope>NUCLEOTIDE SEQUENCE [LARGE SCALE GENOMIC DNA]</scope>
    <source>
        <strain evidence="4 5">CECT 8898</strain>
    </source>
</reference>
<evidence type="ECO:0000256" key="2">
    <source>
        <dbReference type="SAM" id="SignalP"/>
    </source>
</evidence>
<keyword evidence="1" id="KW-0472">Membrane</keyword>
<keyword evidence="5" id="KW-1185">Reference proteome</keyword>
<dbReference type="InterPro" id="IPR002035">
    <property type="entry name" value="VWF_A"/>
</dbReference>